<feature type="transmembrane region" description="Helical" evidence="2">
    <location>
        <begin position="225"/>
        <end position="247"/>
    </location>
</feature>
<sequence>MTSGPGNLMYFSSGGALLLVCAVKVPALIQRPHDALLRAACRLLFAGGCIMFLAAPGTIVALNRLTGITNFSAPVVYATLTAYSGSSLLLIIHWRPGPAEQTRRLARRCTAFYGLAIVAVFLLFAAGSTPVEQITLFDVYYADTPFIREMIVTYLVAHGVAATANILLCLRWSRQIGGWLRAGLRLLVSAYLMHLSYDVTRLAAVGARWSGHDLDFLVDEVSPRFAALSAFLGAVGFALPLAGPRVAETVRAVRRLRQLAPLCGLLQHVPAPGAVRTLLSWWRTPPTVLLTSRKTALYDALLALTPYCDPAVRDAAHAAALRSGDDAARAAAVADAAMIVTAVQRQRAAPGRVPDRARPSPWRSPALAPISRALASPVVRGIRRHDRAPAESSTP</sequence>
<comment type="caution">
    <text evidence="4">The sequence shown here is derived from an EMBL/GenBank/DDBJ whole genome shotgun (WGS) entry which is preliminary data.</text>
</comment>
<evidence type="ECO:0000256" key="1">
    <source>
        <dbReference type="SAM" id="MobiDB-lite"/>
    </source>
</evidence>
<gene>
    <name evidence="4" type="ORF">JS756_04435</name>
</gene>
<keyword evidence="2" id="KW-1133">Transmembrane helix</keyword>
<evidence type="ECO:0000259" key="3">
    <source>
        <dbReference type="Pfam" id="PF20182"/>
    </source>
</evidence>
<protein>
    <recommendedName>
        <fullName evidence="3">DUF6545 domain-containing protein</fullName>
    </recommendedName>
</protein>
<keyword evidence="5" id="KW-1185">Reference proteome</keyword>
<dbReference type="RefSeq" id="WP_205381575.1">
    <property type="nucleotide sequence ID" value="NZ_JAFFZS010000002.1"/>
</dbReference>
<dbReference type="InterPro" id="IPR046675">
    <property type="entry name" value="DUF6545"/>
</dbReference>
<evidence type="ECO:0000256" key="2">
    <source>
        <dbReference type="SAM" id="Phobius"/>
    </source>
</evidence>
<dbReference type="Pfam" id="PF20182">
    <property type="entry name" value="DUF6545"/>
    <property type="match status" value="1"/>
</dbReference>
<organism evidence="4 5">
    <name type="scientific">Streptomyces actuosus</name>
    <dbReference type="NCBI Taxonomy" id="1885"/>
    <lineage>
        <taxon>Bacteria</taxon>
        <taxon>Bacillati</taxon>
        <taxon>Actinomycetota</taxon>
        <taxon>Actinomycetes</taxon>
        <taxon>Kitasatosporales</taxon>
        <taxon>Streptomycetaceae</taxon>
        <taxon>Streptomyces</taxon>
    </lineage>
</organism>
<dbReference type="Proteomes" id="UP000788262">
    <property type="component" value="Unassembled WGS sequence"/>
</dbReference>
<name>A0ABS2VJY1_STRAS</name>
<keyword evidence="2" id="KW-0472">Membrane</keyword>
<evidence type="ECO:0000313" key="4">
    <source>
        <dbReference type="EMBL" id="MBN0043356.1"/>
    </source>
</evidence>
<feature type="transmembrane region" description="Helical" evidence="2">
    <location>
        <begin position="182"/>
        <end position="205"/>
    </location>
</feature>
<proteinExistence type="predicted"/>
<feature type="transmembrane region" description="Helical" evidence="2">
    <location>
        <begin position="41"/>
        <end position="62"/>
    </location>
</feature>
<feature type="transmembrane region" description="Helical" evidence="2">
    <location>
        <begin position="151"/>
        <end position="170"/>
    </location>
</feature>
<feature type="transmembrane region" description="Helical" evidence="2">
    <location>
        <begin position="74"/>
        <end position="92"/>
    </location>
</feature>
<accession>A0ABS2VJY1</accession>
<evidence type="ECO:0000313" key="5">
    <source>
        <dbReference type="Proteomes" id="UP000788262"/>
    </source>
</evidence>
<dbReference type="EMBL" id="JAFFZS010000002">
    <property type="protein sequence ID" value="MBN0043356.1"/>
    <property type="molecule type" value="Genomic_DNA"/>
</dbReference>
<feature type="region of interest" description="Disordered" evidence="1">
    <location>
        <begin position="345"/>
        <end position="366"/>
    </location>
</feature>
<feature type="domain" description="DUF6545" evidence="3">
    <location>
        <begin position="251"/>
        <end position="357"/>
    </location>
</feature>
<feature type="transmembrane region" description="Helical" evidence="2">
    <location>
        <begin position="6"/>
        <end position="29"/>
    </location>
</feature>
<keyword evidence="2" id="KW-0812">Transmembrane</keyword>
<reference evidence="4 5" key="1">
    <citation type="submission" date="2021-02" db="EMBL/GenBank/DDBJ databases">
        <title>Whole genome sequencing of Streptomyces actuosus VRA1.</title>
        <authorList>
            <person name="Sen G."/>
            <person name="Sen A."/>
        </authorList>
    </citation>
    <scope>NUCLEOTIDE SEQUENCE [LARGE SCALE GENOMIC DNA]</scope>
    <source>
        <strain evidence="4 5">VRA1</strain>
    </source>
</reference>
<feature type="transmembrane region" description="Helical" evidence="2">
    <location>
        <begin position="112"/>
        <end position="131"/>
    </location>
</feature>